<dbReference type="InterPro" id="IPR012337">
    <property type="entry name" value="RNaseH-like_sf"/>
</dbReference>
<organism evidence="3 4">
    <name type="scientific">candidate division WOR-1 bacterium DG_54_3</name>
    <dbReference type="NCBI Taxonomy" id="1703775"/>
    <lineage>
        <taxon>Bacteria</taxon>
        <taxon>Bacillati</taxon>
        <taxon>Saganbacteria</taxon>
    </lineage>
</organism>
<dbReference type="SUPFAM" id="SSF53098">
    <property type="entry name" value="Ribonuclease H-like"/>
    <property type="match status" value="1"/>
</dbReference>
<dbReference type="PANTHER" id="PTHR30231:SF41">
    <property type="entry name" value="DNA POLYMERASE III SUBUNIT EPSILON"/>
    <property type="match status" value="1"/>
</dbReference>
<dbReference type="Pfam" id="PF00929">
    <property type="entry name" value="RNase_T"/>
    <property type="match status" value="1"/>
</dbReference>
<dbReference type="AlphaFoldDB" id="A0A0S7XSC2"/>
<dbReference type="GO" id="GO:0045004">
    <property type="term" value="P:DNA replication proofreading"/>
    <property type="evidence" value="ECO:0007669"/>
    <property type="project" value="TreeGrafter"/>
</dbReference>
<dbReference type="GO" id="GO:0003887">
    <property type="term" value="F:DNA-directed DNA polymerase activity"/>
    <property type="evidence" value="ECO:0007669"/>
    <property type="project" value="InterPro"/>
</dbReference>
<dbReference type="SMART" id="SM00479">
    <property type="entry name" value="EXOIII"/>
    <property type="match status" value="1"/>
</dbReference>
<evidence type="ECO:0000313" key="3">
    <source>
        <dbReference type="EMBL" id="KPJ65268.1"/>
    </source>
</evidence>
<feature type="domain" description="Exonuclease" evidence="2">
    <location>
        <begin position="5"/>
        <end position="171"/>
    </location>
</feature>
<evidence type="ECO:0000313" key="4">
    <source>
        <dbReference type="Proteomes" id="UP000051861"/>
    </source>
</evidence>
<dbReference type="InterPro" id="IPR006054">
    <property type="entry name" value="DnaQ"/>
</dbReference>
<dbReference type="EMBL" id="LIZX01000127">
    <property type="protein sequence ID" value="KPJ65268.1"/>
    <property type="molecule type" value="Genomic_DNA"/>
</dbReference>
<comment type="caution">
    <text evidence="3">The sequence shown here is derived from an EMBL/GenBank/DDBJ whole genome shotgun (WGS) entry which is preliminary data.</text>
</comment>
<dbReference type="FunFam" id="3.30.420.10:FF:000045">
    <property type="entry name" value="3'-5' exonuclease DinG"/>
    <property type="match status" value="1"/>
</dbReference>
<dbReference type="CDD" id="cd06127">
    <property type="entry name" value="DEDDh"/>
    <property type="match status" value="1"/>
</dbReference>
<keyword evidence="1" id="KW-0269">Exonuclease</keyword>
<evidence type="ECO:0000256" key="1">
    <source>
        <dbReference type="ARBA" id="ARBA00022839"/>
    </source>
</evidence>
<name>A0A0S7XSC2_UNCSA</name>
<evidence type="ECO:0000259" key="2">
    <source>
        <dbReference type="SMART" id="SM00479"/>
    </source>
</evidence>
<dbReference type="Gene3D" id="1.20.5.140">
    <property type="match status" value="1"/>
</dbReference>
<accession>A0A0S7XSC2</accession>
<keyword evidence="1" id="KW-0378">Hydrolase</keyword>
<keyword evidence="1" id="KW-0540">Nuclease</keyword>
<gene>
    <name evidence="3" type="ORF">AMJ44_10635</name>
</gene>
<dbReference type="GO" id="GO:0005829">
    <property type="term" value="C:cytosol"/>
    <property type="evidence" value="ECO:0007669"/>
    <property type="project" value="TreeGrafter"/>
</dbReference>
<dbReference type="PANTHER" id="PTHR30231">
    <property type="entry name" value="DNA POLYMERASE III SUBUNIT EPSILON"/>
    <property type="match status" value="1"/>
</dbReference>
<dbReference type="GO" id="GO:0008408">
    <property type="term" value="F:3'-5' exonuclease activity"/>
    <property type="evidence" value="ECO:0007669"/>
    <property type="project" value="TreeGrafter"/>
</dbReference>
<protein>
    <recommendedName>
        <fullName evidence="2">Exonuclease domain-containing protein</fullName>
    </recommendedName>
</protein>
<dbReference type="Proteomes" id="UP000051861">
    <property type="component" value="Unassembled WGS sequence"/>
</dbReference>
<dbReference type="Gene3D" id="3.30.420.10">
    <property type="entry name" value="Ribonuclease H-like superfamily/Ribonuclease H"/>
    <property type="match status" value="1"/>
</dbReference>
<dbReference type="NCBIfam" id="TIGR00573">
    <property type="entry name" value="dnaq"/>
    <property type="match status" value="1"/>
</dbReference>
<dbReference type="GO" id="GO:0003677">
    <property type="term" value="F:DNA binding"/>
    <property type="evidence" value="ECO:0007669"/>
    <property type="project" value="InterPro"/>
</dbReference>
<proteinExistence type="predicted"/>
<sequence>METLEYVILDVETTGLEPTQHELTEIGALKIRGEEIKEIFSTLIRPRHPIPPEITQFTGIDDEMVKDSPSVEEVLPRFIDFIDSSTLIAHNAEFDLSFIKHHLKQISDKELTNEAICTVKLARYLLPNLENYKLPTVANHLGIPVENRHRAMGDAEATYQIWIKFLPLLKEKGIASQHDLDSLISRL</sequence>
<dbReference type="InterPro" id="IPR013520">
    <property type="entry name" value="Ribonucl_H"/>
</dbReference>
<dbReference type="InterPro" id="IPR036397">
    <property type="entry name" value="RNaseH_sf"/>
</dbReference>
<reference evidence="3 4" key="1">
    <citation type="journal article" date="2015" name="Microbiome">
        <title>Genomic resolution of linkages in carbon, nitrogen, and sulfur cycling among widespread estuary sediment bacteria.</title>
        <authorList>
            <person name="Baker B.J."/>
            <person name="Lazar C.S."/>
            <person name="Teske A.P."/>
            <person name="Dick G.J."/>
        </authorList>
    </citation>
    <scope>NUCLEOTIDE SEQUENCE [LARGE SCALE GENOMIC DNA]</scope>
    <source>
        <strain evidence="3">DG_54_3</strain>
    </source>
</reference>